<dbReference type="Pfam" id="PF13635">
    <property type="entry name" value="DUF4143"/>
    <property type="match status" value="1"/>
</dbReference>
<dbReference type="PANTHER" id="PTHR33295:SF18">
    <property type="entry name" value="AAA+ ATPASE DOMAIN-CONTAINING PROTEIN"/>
    <property type="match status" value="1"/>
</dbReference>
<evidence type="ECO:0000259" key="2">
    <source>
        <dbReference type="Pfam" id="PF13635"/>
    </source>
</evidence>
<dbReference type="InterPro" id="IPR041682">
    <property type="entry name" value="AAA_14"/>
</dbReference>
<evidence type="ECO:0008006" key="5">
    <source>
        <dbReference type="Google" id="ProtNLM"/>
    </source>
</evidence>
<comment type="caution">
    <text evidence="3">The sequence shown here is derived from an EMBL/GenBank/DDBJ whole genome shotgun (WGS) entry which is preliminary data.</text>
</comment>
<sequence>MLKDIVSKQKLKKEELLKSQYVDRTKGPFAKKWLDSNLIKVVLGPRRAGKSVFSLLLLRDHDFMYFDFDDEVLAAEGSISTTELMKELHSAYGDIKTILFDEIQNLPAWELFVNRLHREGYNLVLTSSNARLFSMELATHLTGRHMPIELLPFDFKEFLKGKKFEIDPAYKSLPEKHGQLLNLFDQYLSKGGFPEVVVSNLDPADYLEVLFDSLLFKDVVKRHRVKFSTQISTLGSHLVNNFASLYTLNKLMKTLNLKSVHTVAKYASYLEEAYLIFSLSRYSPKSRQRIHSPKKVYVVDNGFVTAKAIQHSPDKGKLMENLVFTELVKRGLKPNLELFYYKTRNDREVDFVVKKGHLVTELIQVCYESINSDVEQRETKALYEASGELAPLDAGLSNGVKTPKLTVLTWDEKREVHPVRYSGKSNGVKKDGSVIQLKPLWEWLLENNL</sequence>
<accession>A0A1F7ULF4</accession>
<gene>
    <name evidence="3" type="ORF">A3J43_03085</name>
</gene>
<organism evidence="3 4">
    <name type="scientific">Candidatus Uhrbacteria bacterium RIFCSPHIGHO2_12_FULL_54_23</name>
    <dbReference type="NCBI Taxonomy" id="1802397"/>
    <lineage>
        <taxon>Bacteria</taxon>
        <taxon>Candidatus Uhriibacteriota</taxon>
    </lineage>
</organism>
<feature type="domain" description="AAA" evidence="1">
    <location>
        <begin position="37"/>
        <end position="159"/>
    </location>
</feature>
<dbReference type="STRING" id="1802397.A3J43_03085"/>
<dbReference type="SUPFAM" id="SSF52540">
    <property type="entry name" value="P-loop containing nucleoside triphosphate hydrolases"/>
    <property type="match status" value="1"/>
</dbReference>
<dbReference type="InterPro" id="IPR025420">
    <property type="entry name" value="DUF4143"/>
</dbReference>
<dbReference type="AlphaFoldDB" id="A0A1F7ULF4"/>
<evidence type="ECO:0000313" key="4">
    <source>
        <dbReference type="Proteomes" id="UP000176604"/>
    </source>
</evidence>
<dbReference type="PANTHER" id="PTHR33295">
    <property type="entry name" value="ATPASE"/>
    <property type="match status" value="1"/>
</dbReference>
<feature type="domain" description="DUF4143" evidence="2">
    <location>
        <begin position="217"/>
        <end position="359"/>
    </location>
</feature>
<evidence type="ECO:0000259" key="1">
    <source>
        <dbReference type="Pfam" id="PF13173"/>
    </source>
</evidence>
<dbReference type="InterPro" id="IPR027417">
    <property type="entry name" value="P-loop_NTPase"/>
</dbReference>
<dbReference type="Proteomes" id="UP000176604">
    <property type="component" value="Unassembled WGS sequence"/>
</dbReference>
<proteinExistence type="predicted"/>
<reference evidence="3 4" key="1">
    <citation type="journal article" date="2016" name="Nat. Commun.">
        <title>Thousands of microbial genomes shed light on interconnected biogeochemical processes in an aquifer system.</title>
        <authorList>
            <person name="Anantharaman K."/>
            <person name="Brown C.T."/>
            <person name="Hug L.A."/>
            <person name="Sharon I."/>
            <person name="Castelle C.J."/>
            <person name="Probst A.J."/>
            <person name="Thomas B.C."/>
            <person name="Singh A."/>
            <person name="Wilkins M.J."/>
            <person name="Karaoz U."/>
            <person name="Brodie E.L."/>
            <person name="Williams K.H."/>
            <person name="Hubbard S.S."/>
            <person name="Banfield J.F."/>
        </authorList>
    </citation>
    <scope>NUCLEOTIDE SEQUENCE [LARGE SCALE GENOMIC DNA]</scope>
</reference>
<dbReference type="Pfam" id="PF13173">
    <property type="entry name" value="AAA_14"/>
    <property type="match status" value="1"/>
</dbReference>
<evidence type="ECO:0000313" key="3">
    <source>
        <dbReference type="EMBL" id="OGL79113.1"/>
    </source>
</evidence>
<name>A0A1F7ULF4_9BACT</name>
<protein>
    <recommendedName>
        <fullName evidence="5">ATPase</fullName>
    </recommendedName>
</protein>
<dbReference type="EMBL" id="MGEF01000018">
    <property type="protein sequence ID" value="OGL79113.1"/>
    <property type="molecule type" value="Genomic_DNA"/>
</dbReference>